<keyword evidence="3" id="KW-1185">Reference proteome</keyword>
<dbReference type="InterPro" id="IPR029479">
    <property type="entry name" value="Nitroreductase"/>
</dbReference>
<dbReference type="AlphaFoldDB" id="A0A1I3KXS8"/>
<gene>
    <name evidence="2" type="ORF">SAMN05421835_101735</name>
</gene>
<protein>
    <submittedName>
        <fullName evidence="2">Nitroreductase family protein</fullName>
    </submittedName>
</protein>
<dbReference type="Gene3D" id="3.40.109.10">
    <property type="entry name" value="NADH Oxidase"/>
    <property type="match status" value="1"/>
</dbReference>
<name>A0A1I3KXS8_9PSEU</name>
<dbReference type="Proteomes" id="UP000199025">
    <property type="component" value="Unassembled WGS sequence"/>
</dbReference>
<dbReference type="InterPro" id="IPR000415">
    <property type="entry name" value="Nitroreductase-like"/>
</dbReference>
<dbReference type="Pfam" id="PF00881">
    <property type="entry name" value="Nitroreductase"/>
    <property type="match status" value="1"/>
</dbReference>
<dbReference type="InterPro" id="IPR050627">
    <property type="entry name" value="Nitroreductase/BluB"/>
</dbReference>
<evidence type="ECO:0000259" key="1">
    <source>
        <dbReference type="Pfam" id="PF00881"/>
    </source>
</evidence>
<dbReference type="GO" id="GO:0016491">
    <property type="term" value="F:oxidoreductase activity"/>
    <property type="evidence" value="ECO:0007669"/>
    <property type="project" value="InterPro"/>
</dbReference>
<dbReference type="EMBL" id="FORP01000001">
    <property type="protein sequence ID" value="SFI77210.1"/>
    <property type="molecule type" value="Genomic_DNA"/>
</dbReference>
<dbReference type="PANTHER" id="PTHR23026:SF123">
    <property type="entry name" value="NAD(P)H NITROREDUCTASE RV3131-RELATED"/>
    <property type="match status" value="1"/>
</dbReference>
<organism evidence="2 3">
    <name type="scientific">Amycolatopsis sacchari</name>
    <dbReference type="NCBI Taxonomy" id="115433"/>
    <lineage>
        <taxon>Bacteria</taxon>
        <taxon>Bacillati</taxon>
        <taxon>Actinomycetota</taxon>
        <taxon>Actinomycetes</taxon>
        <taxon>Pseudonocardiales</taxon>
        <taxon>Pseudonocardiaceae</taxon>
        <taxon>Amycolatopsis</taxon>
    </lineage>
</organism>
<dbReference type="OrthoDB" id="8156917at2"/>
<dbReference type="PANTHER" id="PTHR23026">
    <property type="entry name" value="NADPH NITROREDUCTASE"/>
    <property type="match status" value="1"/>
</dbReference>
<evidence type="ECO:0000313" key="2">
    <source>
        <dbReference type="EMBL" id="SFI77210.1"/>
    </source>
</evidence>
<feature type="domain" description="Nitroreductase" evidence="1">
    <location>
        <begin position="118"/>
        <end position="302"/>
    </location>
</feature>
<reference evidence="2 3" key="1">
    <citation type="submission" date="2016-10" db="EMBL/GenBank/DDBJ databases">
        <authorList>
            <person name="de Groot N.N."/>
        </authorList>
    </citation>
    <scope>NUCLEOTIDE SEQUENCE [LARGE SCALE GENOMIC DNA]</scope>
    <source>
        <strain evidence="2 3">DSM 44468</strain>
    </source>
</reference>
<dbReference type="SUPFAM" id="SSF55469">
    <property type="entry name" value="FMN-dependent nitroreductase-like"/>
    <property type="match status" value="2"/>
</dbReference>
<dbReference type="STRING" id="115433.SAMN05421835_101735"/>
<dbReference type="RefSeq" id="WP_091504187.1">
    <property type="nucleotide sequence ID" value="NZ_CBDQZW010000002.1"/>
</dbReference>
<evidence type="ECO:0000313" key="3">
    <source>
        <dbReference type="Proteomes" id="UP000199025"/>
    </source>
</evidence>
<proteinExistence type="predicted"/>
<accession>A0A1I3KXS8</accession>
<dbReference type="NCBIfam" id="NF047509">
    <property type="entry name" value="Rv3131_FMN_oxido"/>
    <property type="match status" value="1"/>
</dbReference>
<sequence>MPGSGLSGPLTAALEAAVRAPSPHNTQPWSFEFDGDRIAVFLDPRRVLGVVDPDGREARLSCGAAVLNMRVALRAAGRRSVVHLLPDHERPELVALVGAGGVHHPAPADEVLARAVFRRRSNRRPFTDQPVPVRVRESLVRAARVEGAELFVLEEPARLDEAARLLRRAEHVQSQDPAFREELRRWTVEGRDREDGVPVLAGGPRPAVGSLLSLRQYADEDTRAERPYEQQPLVAVLASYTDTALAHLRTGQAMQRVLLTAASQGISASFLSQPVEVPATRTALRALVGGRAHPQAMLRFGYGFPSPGTGRRPAEAVVRRGGASR</sequence>